<evidence type="ECO:0000313" key="2">
    <source>
        <dbReference type="Proteomes" id="UP000735302"/>
    </source>
</evidence>
<sequence length="92" mass="10198">MQSSQAADATRHFARLPQTAITPKIKLSCEKSSIPRLGHTVFLLHNADQLQVDFKGNGWSYILWGCPVAIAVDLKNLRLTVTADQLFSSVFL</sequence>
<dbReference type="EMBL" id="BLXT01001539">
    <property type="protein sequence ID" value="GFN86499.1"/>
    <property type="molecule type" value="Genomic_DNA"/>
</dbReference>
<keyword evidence="2" id="KW-1185">Reference proteome</keyword>
<dbReference type="AlphaFoldDB" id="A0AAV3YVM1"/>
<evidence type="ECO:0000313" key="1">
    <source>
        <dbReference type="EMBL" id="GFN86499.1"/>
    </source>
</evidence>
<reference evidence="1 2" key="1">
    <citation type="journal article" date="2021" name="Elife">
        <title>Chloroplast acquisition without the gene transfer in kleptoplastic sea slugs, Plakobranchus ocellatus.</title>
        <authorList>
            <person name="Maeda T."/>
            <person name="Takahashi S."/>
            <person name="Yoshida T."/>
            <person name="Shimamura S."/>
            <person name="Takaki Y."/>
            <person name="Nagai Y."/>
            <person name="Toyoda A."/>
            <person name="Suzuki Y."/>
            <person name="Arimoto A."/>
            <person name="Ishii H."/>
            <person name="Satoh N."/>
            <person name="Nishiyama T."/>
            <person name="Hasebe M."/>
            <person name="Maruyama T."/>
            <person name="Minagawa J."/>
            <person name="Obokata J."/>
            <person name="Shigenobu S."/>
        </authorList>
    </citation>
    <scope>NUCLEOTIDE SEQUENCE [LARGE SCALE GENOMIC DNA]</scope>
</reference>
<proteinExistence type="predicted"/>
<accession>A0AAV3YVM1</accession>
<protein>
    <submittedName>
        <fullName evidence="1">Uncharacterized protein</fullName>
    </submittedName>
</protein>
<name>A0AAV3YVM1_9GAST</name>
<comment type="caution">
    <text evidence="1">The sequence shown here is derived from an EMBL/GenBank/DDBJ whole genome shotgun (WGS) entry which is preliminary data.</text>
</comment>
<organism evidence="1 2">
    <name type="scientific">Plakobranchus ocellatus</name>
    <dbReference type="NCBI Taxonomy" id="259542"/>
    <lineage>
        <taxon>Eukaryota</taxon>
        <taxon>Metazoa</taxon>
        <taxon>Spiralia</taxon>
        <taxon>Lophotrochozoa</taxon>
        <taxon>Mollusca</taxon>
        <taxon>Gastropoda</taxon>
        <taxon>Heterobranchia</taxon>
        <taxon>Euthyneura</taxon>
        <taxon>Panpulmonata</taxon>
        <taxon>Sacoglossa</taxon>
        <taxon>Placobranchoidea</taxon>
        <taxon>Plakobranchidae</taxon>
        <taxon>Plakobranchus</taxon>
    </lineage>
</organism>
<dbReference type="Proteomes" id="UP000735302">
    <property type="component" value="Unassembled WGS sequence"/>
</dbReference>
<gene>
    <name evidence="1" type="ORF">PoB_001300500</name>
</gene>